<evidence type="ECO:0000259" key="2">
    <source>
        <dbReference type="Pfam" id="PF06991"/>
    </source>
</evidence>
<dbReference type="Pfam" id="PF06991">
    <property type="entry name" value="MFAP1"/>
    <property type="match status" value="1"/>
</dbReference>
<feature type="compositionally biased region" description="Acidic residues" evidence="1">
    <location>
        <begin position="26"/>
        <end position="36"/>
    </location>
</feature>
<evidence type="ECO:0000256" key="1">
    <source>
        <dbReference type="SAM" id="MobiDB-lite"/>
    </source>
</evidence>
<dbReference type="AlphaFoldDB" id="N1PXX3"/>
<evidence type="ECO:0000313" key="3">
    <source>
        <dbReference type="EMBL" id="EME47059.1"/>
    </source>
</evidence>
<dbReference type="STRING" id="675120.N1PXX3"/>
<proteinExistence type="predicted"/>
<keyword evidence="4" id="KW-1185">Reference proteome</keyword>
<dbReference type="OMA" id="YRDMKTE"/>
<sequence length="383" mass="44017">MPPKMTKQPARPTRYFARPYDVNEPASDEESSEEEAAPAPKKAPPPKVSSFPKTPIASQSLPRAPESAKQDDLEGFETASESSEEEAEDGIEDDEDSSEEEESSDDEPKRPMLAPKFISKAKRAQQEVVKSAEDQAAEEERKRKDKADELLQMQMEREAAARKAGKKYWDDEDVPATDDIDDTDGLDPEAEHAAWKLRELKRVRRDRQALIAREQEREEIERRRNMTAEEREAEDREYLEKQAEEKEGKGKMHYMQKYFHKGAFFNDDEQDEEVKAALNRDFAGHKFEDEAGDKAVLPEYMRIRDSTKLGKKGRSKYKDLKSEDTGAWGRFDNKKRDYDGLDERFRPDERGGPESTGANSAPVGERRRRDDVARGDEKRARHD</sequence>
<name>N1PXX3_DOTSN</name>
<reference evidence="3 4" key="2">
    <citation type="journal article" date="2012" name="PLoS Pathog.">
        <title>Diverse lifestyles and strategies of plant pathogenesis encoded in the genomes of eighteen Dothideomycetes fungi.</title>
        <authorList>
            <person name="Ohm R.A."/>
            <person name="Feau N."/>
            <person name="Henrissat B."/>
            <person name="Schoch C.L."/>
            <person name="Horwitz B.A."/>
            <person name="Barry K.W."/>
            <person name="Condon B.J."/>
            <person name="Copeland A.C."/>
            <person name="Dhillon B."/>
            <person name="Glaser F."/>
            <person name="Hesse C.N."/>
            <person name="Kosti I."/>
            <person name="LaButti K."/>
            <person name="Lindquist E.A."/>
            <person name="Lucas S."/>
            <person name="Salamov A.A."/>
            <person name="Bradshaw R.E."/>
            <person name="Ciuffetti L."/>
            <person name="Hamelin R.C."/>
            <person name="Kema G.H.J."/>
            <person name="Lawrence C."/>
            <person name="Scott J.A."/>
            <person name="Spatafora J.W."/>
            <person name="Turgeon B.G."/>
            <person name="de Wit P.J.G.M."/>
            <person name="Zhong S."/>
            <person name="Goodwin S.B."/>
            <person name="Grigoriev I.V."/>
        </authorList>
    </citation>
    <scope>NUCLEOTIDE SEQUENCE [LARGE SCALE GENOMIC DNA]</scope>
    <source>
        <strain evidence="4">NZE10 / CBS 128990</strain>
    </source>
</reference>
<feature type="region of interest" description="Disordered" evidence="1">
    <location>
        <begin position="304"/>
        <end position="383"/>
    </location>
</feature>
<feature type="region of interest" description="Disordered" evidence="1">
    <location>
        <begin position="1"/>
        <end position="148"/>
    </location>
</feature>
<dbReference type="OrthoDB" id="1111734at2759"/>
<dbReference type="eggNOG" id="KOG1425">
    <property type="taxonomic scope" value="Eukaryota"/>
</dbReference>
<reference evidence="4" key="1">
    <citation type="journal article" date="2012" name="PLoS Genet.">
        <title>The genomes of the fungal plant pathogens Cladosporium fulvum and Dothistroma septosporum reveal adaptation to different hosts and lifestyles but also signatures of common ancestry.</title>
        <authorList>
            <person name="de Wit P.J.G.M."/>
            <person name="van der Burgt A."/>
            <person name="Oekmen B."/>
            <person name="Stergiopoulos I."/>
            <person name="Abd-Elsalam K.A."/>
            <person name="Aerts A.L."/>
            <person name="Bahkali A.H."/>
            <person name="Beenen H.G."/>
            <person name="Chettri P."/>
            <person name="Cox M.P."/>
            <person name="Datema E."/>
            <person name="de Vries R.P."/>
            <person name="Dhillon B."/>
            <person name="Ganley A.R."/>
            <person name="Griffiths S.A."/>
            <person name="Guo Y."/>
            <person name="Hamelin R.C."/>
            <person name="Henrissat B."/>
            <person name="Kabir M.S."/>
            <person name="Jashni M.K."/>
            <person name="Kema G."/>
            <person name="Klaubauf S."/>
            <person name="Lapidus A."/>
            <person name="Levasseur A."/>
            <person name="Lindquist E."/>
            <person name="Mehrabi R."/>
            <person name="Ohm R.A."/>
            <person name="Owen T.J."/>
            <person name="Salamov A."/>
            <person name="Schwelm A."/>
            <person name="Schijlen E."/>
            <person name="Sun H."/>
            <person name="van den Burg H.A."/>
            <person name="van Ham R.C.H.J."/>
            <person name="Zhang S."/>
            <person name="Goodwin S.B."/>
            <person name="Grigoriev I.V."/>
            <person name="Collemare J."/>
            <person name="Bradshaw R.E."/>
        </authorList>
    </citation>
    <scope>NUCLEOTIDE SEQUENCE [LARGE SCALE GENOMIC DNA]</scope>
    <source>
        <strain evidence="4">NZE10 / CBS 128990</strain>
    </source>
</reference>
<protein>
    <recommendedName>
        <fullName evidence="2">Micro-fibrillar-associated protein 1 C-terminal domain-containing protein</fullName>
    </recommendedName>
</protein>
<accession>N1PXX3</accession>
<organism evidence="3 4">
    <name type="scientific">Dothistroma septosporum (strain NZE10 / CBS 128990)</name>
    <name type="common">Red band needle blight fungus</name>
    <name type="synonym">Mycosphaerella pini</name>
    <dbReference type="NCBI Taxonomy" id="675120"/>
    <lineage>
        <taxon>Eukaryota</taxon>
        <taxon>Fungi</taxon>
        <taxon>Dikarya</taxon>
        <taxon>Ascomycota</taxon>
        <taxon>Pezizomycotina</taxon>
        <taxon>Dothideomycetes</taxon>
        <taxon>Dothideomycetidae</taxon>
        <taxon>Mycosphaerellales</taxon>
        <taxon>Mycosphaerellaceae</taxon>
        <taxon>Dothistroma</taxon>
    </lineage>
</organism>
<dbReference type="EMBL" id="KB446536">
    <property type="protein sequence ID" value="EME47059.1"/>
    <property type="molecule type" value="Genomic_DNA"/>
</dbReference>
<dbReference type="InterPro" id="IPR009730">
    <property type="entry name" value="MFAP1_C"/>
</dbReference>
<feature type="compositionally biased region" description="Basic and acidic residues" evidence="1">
    <location>
        <begin position="331"/>
        <end position="352"/>
    </location>
</feature>
<feature type="region of interest" description="Disordered" evidence="1">
    <location>
        <begin position="162"/>
        <end position="187"/>
    </location>
</feature>
<dbReference type="PANTHER" id="PTHR15327">
    <property type="entry name" value="MICROFIBRIL-ASSOCIATED PROTEIN"/>
    <property type="match status" value="1"/>
</dbReference>
<feature type="compositionally biased region" description="Basic and acidic residues" evidence="1">
    <location>
        <begin position="130"/>
        <end position="148"/>
    </location>
</feature>
<dbReference type="Proteomes" id="UP000016933">
    <property type="component" value="Unassembled WGS sequence"/>
</dbReference>
<feature type="compositionally biased region" description="Acidic residues" evidence="1">
    <location>
        <begin position="82"/>
        <end position="105"/>
    </location>
</feature>
<dbReference type="InterPro" id="IPR033194">
    <property type="entry name" value="MFAP1"/>
</dbReference>
<evidence type="ECO:0000313" key="4">
    <source>
        <dbReference type="Proteomes" id="UP000016933"/>
    </source>
</evidence>
<feature type="compositionally biased region" description="Basic and acidic residues" evidence="1">
    <location>
        <begin position="364"/>
        <end position="383"/>
    </location>
</feature>
<gene>
    <name evidence="3" type="ORF">DOTSEDRAFT_85647</name>
</gene>
<feature type="compositionally biased region" description="Acidic residues" evidence="1">
    <location>
        <begin position="170"/>
        <end position="187"/>
    </location>
</feature>
<feature type="region of interest" description="Disordered" evidence="1">
    <location>
        <begin position="218"/>
        <end position="250"/>
    </location>
</feature>
<feature type="domain" description="Micro-fibrillar-associated protein 1 C-terminal" evidence="2">
    <location>
        <begin position="103"/>
        <end position="325"/>
    </location>
</feature>
<dbReference type="HOGENOM" id="CLU_022379_0_0_1"/>